<feature type="region of interest" description="Disordered" evidence="1">
    <location>
        <begin position="48"/>
        <end position="166"/>
    </location>
</feature>
<reference evidence="2" key="1">
    <citation type="journal article" date="2022" name="bioRxiv">
        <title>Sequencing and chromosome-scale assembly of the giantPleurodeles waltlgenome.</title>
        <authorList>
            <person name="Brown T."/>
            <person name="Elewa A."/>
            <person name="Iarovenko S."/>
            <person name="Subramanian E."/>
            <person name="Araus A.J."/>
            <person name="Petzold A."/>
            <person name="Susuki M."/>
            <person name="Suzuki K.-i.T."/>
            <person name="Hayashi T."/>
            <person name="Toyoda A."/>
            <person name="Oliveira C."/>
            <person name="Osipova E."/>
            <person name="Leigh N.D."/>
            <person name="Simon A."/>
            <person name="Yun M.H."/>
        </authorList>
    </citation>
    <scope>NUCLEOTIDE SEQUENCE</scope>
    <source>
        <strain evidence="2">20211129_DDA</strain>
        <tissue evidence="2">Liver</tissue>
    </source>
</reference>
<evidence type="ECO:0000256" key="1">
    <source>
        <dbReference type="SAM" id="MobiDB-lite"/>
    </source>
</evidence>
<dbReference type="AlphaFoldDB" id="A0AAV7LQT1"/>
<gene>
    <name evidence="2" type="ORF">NDU88_006543</name>
</gene>
<feature type="compositionally biased region" description="Gly residues" evidence="1">
    <location>
        <begin position="136"/>
        <end position="145"/>
    </location>
</feature>
<accession>A0AAV7LQT1</accession>
<organism evidence="2 3">
    <name type="scientific">Pleurodeles waltl</name>
    <name type="common">Iberian ribbed newt</name>
    <dbReference type="NCBI Taxonomy" id="8319"/>
    <lineage>
        <taxon>Eukaryota</taxon>
        <taxon>Metazoa</taxon>
        <taxon>Chordata</taxon>
        <taxon>Craniata</taxon>
        <taxon>Vertebrata</taxon>
        <taxon>Euteleostomi</taxon>
        <taxon>Amphibia</taxon>
        <taxon>Batrachia</taxon>
        <taxon>Caudata</taxon>
        <taxon>Salamandroidea</taxon>
        <taxon>Salamandridae</taxon>
        <taxon>Pleurodelinae</taxon>
        <taxon>Pleurodeles</taxon>
    </lineage>
</organism>
<sequence>MRIILDHGGTAALILLDLSTVFDNTFSPPYATDYTTPAFEIKHRIGSGLSSQEEHKGPHYDPGGTEPPGSTGAGAPPTGRRCSLGHSDRGGNAAVGPGQLAVSRQFPAAQMNPPRRRSMLRRLGDSDTPYRHPVPGGRGCRGAPGGPCSAHANGMGTAGAPVRGPR</sequence>
<proteinExistence type="predicted"/>
<feature type="compositionally biased region" description="Low complexity" evidence="1">
    <location>
        <begin position="62"/>
        <end position="79"/>
    </location>
</feature>
<evidence type="ECO:0000313" key="2">
    <source>
        <dbReference type="EMBL" id="KAJ1093442.1"/>
    </source>
</evidence>
<keyword evidence="3" id="KW-1185">Reference proteome</keyword>
<name>A0AAV7LQT1_PLEWA</name>
<dbReference type="Proteomes" id="UP001066276">
    <property type="component" value="Chromosome 11"/>
</dbReference>
<dbReference type="EMBL" id="JANPWB010000015">
    <property type="protein sequence ID" value="KAJ1093442.1"/>
    <property type="molecule type" value="Genomic_DNA"/>
</dbReference>
<protein>
    <submittedName>
        <fullName evidence="2">Uncharacterized protein</fullName>
    </submittedName>
</protein>
<evidence type="ECO:0000313" key="3">
    <source>
        <dbReference type="Proteomes" id="UP001066276"/>
    </source>
</evidence>
<comment type="caution">
    <text evidence="2">The sequence shown here is derived from an EMBL/GenBank/DDBJ whole genome shotgun (WGS) entry which is preliminary data.</text>
</comment>